<comment type="subcellular location">
    <subcellularLocation>
        <location evidence="1">Membrane</location>
        <topology evidence="1">Multi-pass membrane protein</topology>
    </subcellularLocation>
</comment>
<evidence type="ECO:0000313" key="8">
    <source>
        <dbReference type="Proteomes" id="UP001501803"/>
    </source>
</evidence>
<dbReference type="EMBL" id="BAABCN010000010">
    <property type="protein sequence ID" value="GAA3886842.1"/>
    <property type="molecule type" value="Genomic_DNA"/>
</dbReference>
<dbReference type="PANTHER" id="PTHR43077:SF5">
    <property type="entry name" value="PHAGE INFECTION PROTEIN"/>
    <property type="match status" value="1"/>
</dbReference>
<evidence type="ECO:0000259" key="6">
    <source>
        <dbReference type="Pfam" id="PF12698"/>
    </source>
</evidence>
<reference evidence="8" key="1">
    <citation type="journal article" date="2019" name="Int. J. Syst. Evol. Microbiol.">
        <title>The Global Catalogue of Microorganisms (GCM) 10K type strain sequencing project: providing services to taxonomists for standard genome sequencing and annotation.</title>
        <authorList>
            <consortium name="The Broad Institute Genomics Platform"/>
            <consortium name="The Broad Institute Genome Sequencing Center for Infectious Disease"/>
            <person name="Wu L."/>
            <person name="Ma J."/>
        </authorList>
    </citation>
    <scope>NUCLEOTIDE SEQUENCE [LARGE SCALE GENOMIC DNA]</scope>
    <source>
        <strain evidence="8">JCM 17021</strain>
    </source>
</reference>
<feature type="transmembrane region" description="Helical" evidence="5">
    <location>
        <begin position="562"/>
        <end position="582"/>
    </location>
</feature>
<gene>
    <name evidence="7" type="ORF">GCM10022381_31150</name>
</gene>
<evidence type="ECO:0000313" key="7">
    <source>
        <dbReference type="EMBL" id="GAA3886842.1"/>
    </source>
</evidence>
<evidence type="ECO:0000256" key="2">
    <source>
        <dbReference type="ARBA" id="ARBA00022692"/>
    </source>
</evidence>
<sequence>MALPRSVTRARRRLTLPKPFAVVVLIALSLIPLIYAAALIWSNNDPVGNIGNVPAAIVNLDTGATVEESAGSSSQIQLGDDVVSALVDANGDSKEGFDWTITDADTAQAGLTHGEYLAVLTIPADFSANATSSATVEPTDAAAAQQGMLSITTNDATNYITGNMAQSLGSTLVRNLAETVSSTYLENVYLGFTTVHDSISDAADGAATLADGTTDLSTGASALADGASTLAVGAGKLSSGLSQISSATDALPTGLSSLNAGIGQAVTGATDLSTGLATLQSGTSSLADGADRALTGATQLSGGLSTLDAATPTLAAGAAQVASSLDQFVAGYDTMTDPQRAAALQQLDTAAHQVSDGAGTLNSSVAALDAGAEDLVGTASEGTGLSALAAGAADVRDGTRAASAGATSLAAGLGSLGTGFDGLTVKLTTLVSSINTAASSSGELATGAQTLESGASSAADGAHQVDDGAHTLSTGLADGVLEIPTYTDSQANQLSGVAAAPVALDAERENAVALYGAGLTPYFLSLGLWIGSLAVFFMRPALNTRLVGSRLPLWLVALRSYLPNALIAVVQATLAVLAVKFAVGIEIANLPGAFGIAILASLTFMAINQALIALLGAPGRFVGLLFVVLQLSAAGGTYPIQTAAPFFQTLHNYLPLTDAVQSFRTLIAGGTLGVGPWVWNLVVWAIGALVAIGIAAFVSRRRLNRSEILAAAPLPVAVPQVA</sequence>
<feature type="domain" description="ABC-2 type transporter transmembrane" evidence="6">
    <location>
        <begin position="465"/>
        <end position="697"/>
    </location>
</feature>
<dbReference type="InterPro" id="IPR017500">
    <property type="entry name" value="Phage_infect_YhgE_N"/>
</dbReference>
<dbReference type="Pfam" id="PF12698">
    <property type="entry name" value="ABC2_membrane_3"/>
    <property type="match status" value="1"/>
</dbReference>
<feature type="transmembrane region" description="Helical" evidence="5">
    <location>
        <begin position="621"/>
        <end position="640"/>
    </location>
</feature>
<dbReference type="InterPro" id="IPR051328">
    <property type="entry name" value="T7SS_ABC-Transporter"/>
</dbReference>
<accession>A0ABP7KTW6</accession>
<dbReference type="InterPro" id="IPR011049">
    <property type="entry name" value="Serralysin-like_metalloprot_C"/>
</dbReference>
<feature type="transmembrane region" description="Helical" evidence="5">
    <location>
        <begin position="522"/>
        <end position="542"/>
    </location>
</feature>
<feature type="transmembrane region" description="Helical" evidence="5">
    <location>
        <begin position="594"/>
        <end position="614"/>
    </location>
</feature>
<evidence type="ECO:0000256" key="5">
    <source>
        <dbReference type="SAM" id="Phobius"/>
    </source>
</evidence>
<dbReference type="InterPro" id="IPR023908">
    <property type="entry name" value="xxxLxxG_rpt"/>
</dbReference>
<proteinExistence type="predicted"/>
<dbReference type="SUPFAM" id="SSF101967">
    <property type="entry name" value="Adhesin YadA, collagen-binding domain"/>
    <property type="match status" value="1"/>
</dbReference>
<dbReference type="InterPro" id="IPR013525">
    <property type="entry name" value="ABC2_TM"/>
</dbReference>
<keyword evidence="2 5" id="KW-0812">Transmembrane</keyword>
<dbReference type="RefSeq" id="WP_345068368.1">
    <property type="nucleotide sequence ID" value="NZ_BAABCN010000010.1"/>
</dbReference>
<dbReference type="Proteomes" id="UP001501803">
    <property type="component" value="Unassembled WGS sequence"/>
</dbReference>
<keyword evidence="4 5" id="KW-0472">Membrane</keyword>
<dbReference type="Gene3D" id="3.40.1710.10">
    <property type="entry name" value="abc type-2 transporter like domain"/>
    <property type="match status" value="1"/>
</dbReference>
<evidence type="ECO:0000256" key="3">
    <source>
        <dbReference type="ARBA" id="ARBA00022989"/>
    </source>
</evidence>
<dbReference type="NCBIfam" id="TIGR03057">
    <property type="entry name" value="xxxLxxG_by_4"/>
    <property type="match status" value="2"/>
</dbReference>
<keyword evidence="8" id="KW-1185">Reference proteome</keyword>
<name>A0ABP7KTW6_9MICO</name>
<protein>
    <recommendedName>
        <fullName evidence="6">ABC-2 type transporter transmembrane domain-containing protein</fullName>
    </recommendedName>
</protein>
<keyword evidence="3 5" id="KW-1133">Transmembrane helix</keyword>
<comment type="caution">
    <text evidence="7">The sequence shown here is derived from an EMBL/GenBank/DDBJ whole genome shotgun (WGS) entry which is preliminary data.</text>
</comment>
<feature type="transmembrane region" description="Helical" evidence="5">
    <location>
        <begin position="677"/>
        <end position="698"/>
    </location>
</feature>
<dbReference type="NCBIfam" id="TIGR03062">
    <property type="entry name" value="pip_yhgE_Cterm"/>
    <property type="match status" value="1"/>
</dbReference>
<evidence type="ECO:0000256" key="1">
    <source>
        <dbReference type="ARBA" id="ARBA00004141"/>
    </source>
</evidence>
<organism evidence="7 8">
    <name type="scientific">Leifsonia kafniensis</name>
    <dbReference type="NCBI Taxonomy" id="475957"/>
    <lineage>
        <taxon>Bacteria</taxon>
        <taxon>Bacillati</taxon>
        <taxon>Actinomycetota</taxon>
        <taxon>Actinomycetes</taxon>
        <taxon>Micrococcales</taxon>
        <taxon>Microbacteriaceae</taxon>
        <taxon>Leifsonia</taxon>
    </lineage>
</organism>
<evidence type="ECO:0000256" key="4">
    <source>
        <dbReference type="ARBA" id="ARBA00023136"/>
    </source>
</evidence>
<dbReference type="NCBIfam" id="TIGR03061">
    <property type="entry name" value="pip_yhgE_Nterm"/>
    <property type="match status" value="1"/>
</dbReference>
<dbReference type="PANTHER" id="PTHR43077">
    <property type="entry name" value="TRANSPORT PERMEASE YVFS-RELATED"/>
    <property type="match status" value="1"/>
</dbReference>
<dbReference type="InterPro" id="IPR017501">
    <property type="entry name" value="Phage_infect_YhgE_C"/>
</dbReference>